<organism evidence="2 3">
    <name type="scientific">Moritella marina ATCC 15381</name>
    <dbReference type="NCBI Taxonomy" id="1202962"/>
    <lineage>
        <taxon>Bacteria</taxon>
        <taxon>Pseudomonadati</taxon>
        <taxon>Pseudomonadota</taxon>
        <taxon>Gammaproteobacteria</taxon>
        <taxon>Alteromonadales</taxon>
        <taxon>Moritellaceae</taxon>
        <taxon>Moritella</taxon>
    </lineage>
</organism>
<keyword evidence="1" id="KW-1133">Transmembrane helix</keyword>
<evidence type="ECO:0000313" key="2">
    <source>
        <dbReference type="EMBL" id="QFI37931.1"/>
    </source>
</evidence>
<evidence type="ECO:0000256" key="1">
    <source>
        <dbReference type="SAM" id="Phobius"/>
    </source>
</evidence>
<keyword evidence="1" id="KW-0812">Transmembrane</keyword>
<evidence type="ECO:0000313" key="3">
    <source>
        <dbReference type="Proteomes" id="UP000327424"/>
    </source>
</evidence>
<accession>A0A5J6WL22</accession>
<dbReference type="RefSeq" id="WP_019441149.1">
    <property type="nucleotide sequence ID" value="NZ_ALOE01000013.1"/>
</dbReference>
<keyword evidence="3" id="KW-1185">Reference proteome</keyword>
<proteinExistence type="predicted"/>
<name>A0A5J6WL22_MORMI</name>
<feature type="transmembrane region" description="Helical" evidence="1">
    <location>
        <begin position="33"/>
        <end position="52"/>
    </location>
</feature>
<sequence length="149" mass="17234">MTITNTFYKNGLIIFAILLLGVFFINWFKNDEFQIYLLFFSIFCLLSSYRFTKSYITKNSLFNLIKRKADILEISKLKIAPFSKKSVQVSLEVNRISKLIIGNNWLSIIIDGNGNGYDFQLVGSKEVITEYLNTLFSENELSNIDLKCI</sequence>
<keyword evidence="1" id="KW-0472">Membrane</keyword>
<gene>
    <name evidence="2" type="ORF">FR932_08745</name>
</gene>
<dbReference type="Proteomes" id="UP000327424">
    <property type="component" value="Chromosome"/>
</dbReference>
<protein>
    <submittedName>
        <fullName evidence="2">Uncharacterized protein</fullName>
    </submittedName>
</protein>
<feature type="transmembrane region" description="Helical" evidence="1">
    <location>
        <begin position="7"/>
        <end position="27"/>
    </location>
</feature>
<dbReference type="KEGG" id="mmaa:FR932_08745"/>
<reference evidence="2 3" key="1">
    <citation type="submission" date="2019-09" db="EMBL/GenBank/DDBJ databases">
        <title>Hybrid Assembly of the complete Genome of the Deep-Sea Bacterium Moritella marina from long Nanopore and Illumina reads.</title>
        <authorList>
            <person name="Magin S."/>
            <person name="Georgoulis A."/>
            <person name="Papadimitriou K."/>
            <person name="Iliakis G."/>
            <person name="Vorgias C.E."/>
        </authorList>
    </citation>
    <scope>NUCLEOTIDE SEQUENCE [LARGE SCALE GENOMIC DNA]</scope>
    <source>
        <strain evidence="2 3">MP-1</strain>
    </source>
</reference>
<dbReference type="AlphaFoldDB" id="A0A5J6WL22"/>
<dbReference type="EMBL" id="CP044399">
    <property type="protein sequence ID" value="QFI37931.1"/>
    <property type="molecule type" value="Genomic_DNA"/>
</dbReference>
<dbReference type="OrthoDB" id="6332214at2"/>